<evidence type="ECO:0000313" key="1">
    <source>
        <dbReference type="EMBL" id="KAI5650126.1"/>
    </source>
</evidence>
<dbReference type="EMBL" id="CM044708">
    <property type="protein sequence ID" value="KAI5650126.1"/>
    <property type="molecule type" value="Genomic_DNA"/>
</dbReference>
<proteinExistence type="predicted"/>
<reference evidence="2" key="1">
    <citation type="journal article" date="2023" name="Nat. Plants">
        <title>Single-cell RNA sequencing provides a high-resolution roadmap for understanding the multicellular compartmentation of specialized metabolism.</title>
        <authorList>
            <person name="Sun S."/>
            <person name="Shen X."/>
            <person name="Li Y."/>
            <person name="Li Y."/>
            <person name="Wang S."/>
            <person name="Li R."/>
            <person name="Zhang H."/>
            <person name="Shen G."/>
            <person name="Guo B."/>
            <person name="Wei J."/>
            <person name="Xu J."/>
            <person name="St-Pierre B."/>
            <person name="Chen S."/>
            <person name="Sun C."/>
        </authorList>
    </citation>
    <scope>NUCLEOTIDE SEQUENCE [LARGE SCALE GENOMIC DNA]</scope>
</reference>
<sequence length="236" mass="27663">MQILYKEARNMTTEEEEEEKRLSEIIRDYIELESPNPTCYFSWKSLEDPHTNYNLSLQEILENVTVSEAEIMGKILFYLGDLEPTEKLKKWIVMRLGVDLYEASLCATSWVTTSRCPSVFKFTDEYEYIEVMIKKDEENRGSTEERLIVDIDFRSQFELARPTPTYETLSNSLPSVFVGNEEKLEKIITLLCSAAKESLRERGLHIPPWRKLSYMHSKWLSKNCKKVSFSELDTIL</sequence>
<dbReference type="Proteomes" id="UP001060085">
    <property type="component" value="Linkage Group LG08"/>
</dbReference>
<accession>A0ACB9ZTH8</accession>
<comment type="caution">
    <text evidence="1">The sequence shown here is derived from an EMBL/GenBank/DDBJ whole genome shotgun (WGS) entry which is preliminary data.</text>
</comment>
<organism evidence="1 2">
    <name type="scientific">Catharanthus roseus</name>
    <name type="common">Madagascar periwinkle</name>
    <name type="synonym">Vinca rosea</name>
    <dbReference type="NCBI Taxonomy" id="4058"/>
    <lineage>
        <taxon>Eukaryota</taxon>
        <taxon>Viridiplantae</taxon>
        <taxon>Streptophyta</taxon>
        <taxon>Embryophyta</taxon>
        <taxon>Tracheophyta</taxon>
        <taxon>Spermatophyta</taxon>
        <taxon>Magnoliopsida</taxon>
        <taxon>eudicotyledons</taxon>
        <taxon>Gunneridae</taxon>
        <taxon>Pentapetalae</taxon>
        <taxon>asterids</taxon>
        <taxon>lamiids</taxon>
        <taxon>Gentianales</taxon>
        <taxon>Apocynaceae</taxon>
        <taxon>Rauvolfioideae</taxon>
        <taxon>Vinceae</taxon>
        <taxon>Catharanthinae</taxon>
        <taxon>Catharanthus</taxon>
    </lineage>
</organism>
<protein>
    <submittedName>
        <fullName evidence="1">Uncharacterized protein</fullName>
    </submittedName>
</protein>
<evidence type="ECO:0000313" key="2">
    <source>
        <dbReference type="Proteomes" id="UP001060085"/>
    </source>
</evidence>
<gene>
    <name evidence="1" type="ORF">M9H77_36131</name>
</gene>
<name>A0ACB9ZTH8_CATRO</name>
<keyword evidence="2" id="KW-1185">Reference proteome</keyword>